<feature type="compositionally biased region" description="Polar residues" evidence="1">
    <location>
        <begin position="1"/>
        <end position="13"/>
    </location>
</feature>
<dbReference type="Proteomes" id="UP001357485">
    <property type="component" value="Unassembled WGS sequence"/>
</dbReference>
<dbReference type="EMBL" id="JAVRRA010024709">
    <property type="protein sequence ID" value="KAK5130335.1"/>
    <property type="molecule type" value="Genomic_DNA"/>
</dbReference>
<reference evidence="2 3" key="1">
    <citation type="submission" date="2023-08" db="EMBL/GenBank/DDBJ databases">
        <title>Black Yeasts Isolated from many extreme environments.</title>
        <authorList>
            <person name="Coleine C."/>
            <person name="Stajich J.E."/>
            <person name="Selbmann L."/>
        </authorList>
    </citation>
    <scope>NUCLEOTIDE SEQUENCE [LARGE SCALE GENOMIC DNA]</scope>
    <source>
        <strain evidence="2 3">CCFEE 536</strain>
    </source>
</reference>
<feature type="compositionally biased region" description="Basic and acidic residues" evidence="1">
    <location>
        <begin position="58"/>
        <end position="67"/>
    </location>
</feature>
<feature type="compositionally biased region" description="Basic residues" evidence="1">
    <location>
        <begin position="36"/>
        <end position="51"/>
    </location>
</feature>
<keyword evidence="3" id="KW-1185">Reference proteome</keyword>
<organism evidence="2 3">
    <name type="scientific">Cryomyces antarcticus</name>
    <dbReference type="NCBI Taxonomy" id="329879"/>
    <lineage>
        <taxon>Eukaryota</taxon>
        <taxon>Fungi</taxon>
        <taxon>Dikarya</taxon>
        <taxon>Ascomycota</taxon>
        <taxon>Pezizomycotina</taxon>
        <taxon>Dothideomycetes</taxon>
        <taxon>Dothideomycetes incertae sedis</taxon>
        <taxon>Cryomyces</taxon>
    </lineage>
</organism>
<gene>
    <name evidence="2" type="ORF">LTR16_001598</name>
</gene>
<accession>A0ABR0KTW9</accession>
<protein>
    <submittedName>
        <fullName evidence="2">Uncharacterized protein</fullName>
    </submittedName>
</protein>
<comment type="caution">
    <text evidence="2">The sequence shown here is derived from an EMBL/GenBank/DDBJ whole genome shotgun (WGS) entry which is preliminary data.</text>
</comment>
<feature type="non-terminal residue" evidence="2">
    <location>
        <position position="77"/>
    </location>
</feature>
<feature type="non-terminal residue" evidence="2">
    <location>
        <position position="1"/>
    </location>
</feature>
<evidence type="ECO:0000313" key="2">
    <source>
        <dbReference type="EMBL" id="KAK5130335.1"/>
    </source>
</evidence>
<proteinExistence type="predicted"/>
<evidence type="ECO:0000313" key="3">
    <source>
        <dbReference type="Proteomes" id="UP001357485"/>
    </source>
</evidence>
<name>A0ABR0KTW9_9PEZI</name>
<sequence>KTETYTTSPTNNARADRSNSSSSSSNERHGGARPCSHQRKWQAQACRRRCGSRGGRGGAEEGQDRRAGCHGCGGGWV</sequence>
<feature type="region of interest" description="Disordered" evidence="1">
    <location>
        <begin position="1"/>
        <end position="77"/>
    </location>
</feature>
<evidence type="ECO:0000256" key="1">
    <source>
        <dbReference type="SAM" id="MobiDB-lite"/>
    </source>
</evidence>